<dbReference type="EMBL" id="RAPK01000007">
    <property type="protein sequence ID" value="RKD75755.1"/>
    <property type="molecule type" value="Genomic_DNA"/>
</dbReference>
<dbReference type="GO" id="GO:0008206">
    <property type="term" value="P:bile acid metabolic process"/>
    <property type="evidence" value="ECO:0007669"/>
    <property type="project" value="UniProtKB-ARBA"/>
</dbReference>
<keyword evidence="4" id="KW-1185">Reference proteome</keyword>
<comment type="similarity">
    <text evidence="1">Belongs to the short-chain dehydrogenases/reductases (SDR) family.</text>
</comment>
<keyword evidence="2" id="KW-0560">Oxidoreductase</keyword>
<dbReference type="Pfam" id="PF13561">
    <property type="entry name" value="adh_short_C2"/>
    <property type="match status" value="1"/>
</dbReference>
<proteinExistence type="inferred from homology"/>
<organism evidence="3 4">
    <name type="scientific">Sinobaca qinghaiensis</name>
    <dbReference type="NCBI Taxonomy" id="342944"/>
    <lineage>
        <taxon>Bacteria</taxon>
        <taxon>Bacillati</taxon>
        <taxon>Bacillota</taxon>
        <taxon>Bacilli</taxon>
        <taxon>Bacillales</taxon>
        <taxon>Sporolactobacillaceae</taxon>
        <taxon>Sinobaca</taxon>
    </lineage>
</organism>
<evidence type="ECO:0000256" key="1">
    <source>
        <dbReference type="ARBA" id="ARBA00006484"/>
    </source>
</evidence>
<dbReference type="PANTHER" id="PTHR43639">
    <property type="entry name" value="OXIDOREDUCTASE, SHORT-CHAIN DEHYDROGENASE/REDUCTASE FAMILY (AFU_ORTHOLOGUE AFUA_5G02870)"/>
    <property type="match status" value="1"/>
</dbReference>
<dbReference type="PRINTS" id="PR00080">
    <property type="entry name" value="SDRFAMILY"/>
</dbReference>
<evidence type="ECO:0000313" key="3">
    <source>
        <dbReference type="EMBL" id="RKD75755.1"/>
    </source>
</evidence>
<dbReference type="Proteomes" id="UP000285120">
    <property type="component" value="Unassembled WGS sequence"/>
</dbReference>
<dbReference type="InterPro" id="IPR036291">
    <property type="entry name" value="NAD(P)-bd_dom_sf"/>
</dbReference>
<dbReference type="InterPro" id="IPR002347">
    <property type="entry name" value="SDR_fam"/>
</dbReference>
<dbReference type="CDD" id="cd05233">
    <property type="entry name" value="SDR_c"/>
    <property type="match status" value="1"/>
</dbReference>
<dbReference type="RefSeq" id="WP_120192612.1">
    <property type="nucleotide sequence ID" value="NZ_RAPK01000007.1"/>
</dbReference>
<dbReference type="Gene3D" id="3.40.50.720">
    <property type="entry name" value="NAD(P)-binding Rossmann-like Domain"/>
    <property type="match status" value="1"/>
</dbReference>
<comment type="caution">
    <text evidence="3">The sequence shown here is derived from an EMBL/GenBank/DDBJ whole genome shotgun (WGS) entry which is preliminary data.</text>
</comment>
<sequence>MRHALVTAGSKGLGRKVTDMLLEKGYSVTISYRNDKKAVEKLKADWAGAEERLQCINADITKPADIKQLVQKAKEQFGRIDLLINNAGPYIFEPKKLMDYEPEEWHEMIEGNLSSMFYLLKETVPIMREQHYGRVIAYGFQGAGQAPAWPYRSAYAAAKSGLSSLVKTTAVEEAENGITINMVCPGVITSEYKEAGIEDARPVKDNSIPVGRPSTGGDIARTILFLCEEDSDMITGTVMEVTGGVDVLHKRR</sequence>
<reference evidence="3 4" key="1">
    <citation type="submission" date="2018-09" db="EMBL/GenBank/DDBJ databases">
        <title>Genomic Encyclopedia of Archaeal and Bacterial Type Strains, Phase II (KMG-II): from individual species to whole genera.</title>
        <authorList>
            <person name="Goeker M."/>
        </authorList>
    </citation>
    <scope>NUCLEOTIDE SEQUENCE [LARGE SCALE GENOMIC DNA]</scope>
    <source>
        <strain evidence="3 4">DSM 17008</strain>
    </source>
</reference>
<dbReference type="PANTHER" id="PTHR43639:SF1">
    <property type="entry name" value="SHORT-CHAIN DEHYDROGENASE_REDUCTASE FAMILY PROTEIN"/>
    <property type="match status" value="1"/>
</dbReference>
<name>A0A419V6Z8_9BACL</name>
<dbReference type="GO" id="GO:0016491">
    <property type="term" value="F:oxidoreductase activity"/>
    <property type="evidence" value="ECO:0007669"/>
    <property type="project" value="UniProtKB-KW"/>
</dbReference>
<evidence type="ECO:0000256" key="2">
    <source>
        <dbReference type="ARBA" id="ARBA00023002"/>
    </source>
</evidence>
<gene>
    <name evidence="3" type="ORF">ATL39_1458</name>
</gene>
<dbReference type="PRINTS" id="PR00081">
    <property type="entry name" value="GDHRDH"/>
</dbReference>
<dbReference type="OrthoDB" id="9803333at2"/>
<evidence type="ECO:0000313" key="4">
    <source>
        <dbReference type="Proteomes" id="UP000285120"/>
    </source>
</evidence>
<protein>
    <submittedName>
        <fullName evidence="3">3-oxoacyl-[acyl-carrier protein] reductase</fullName>
    </submittedName>
</protein>
<dbReference type="SUPFAM" id="SSF51735">
    <property type="entry name" value="NAD(P)-binding Rossmann-fold domains"/>
    <property type="match status" value="1"/>
</dbReference>
<accession>A0A419V6Z8</accession>
<dbReference type="AlphaFoldDB" id="A0A419V6Z8"/>
<dbReference type="FunFam" id="3.40.50.720:FF:000084">
    <property type="entry name" value="Short-chain dehydrogenase reductase"/>
    <property type="match status" value="1"/>
</dbReference>